<sequence>MLFNPVANVSGTSDLRIIAGDAAVGQAFCDPLTFAGQPGSDLDPRVRELLRLVWPSTPAQARLMWGARIAARARQHPIDELVPEVIADIIGLPAAVLRSLNPEEPTQHLYSQLLALVRSRPAARPETVLDELLFWRGLGQDRVSLDAVAALVTALTASVWDATTMLLPALLDAALTATDSPGLDDTHLGGTGHDGVPVANTGLERAQLIGPGPSRAPGANADVDRTRLGGPGPSRARDANADLDRTQLGRGGPDLARPGDTGPELARPGGTGPELTGPGGMDLEPAQLGDLERDHDPFMGAGFDCSPLADAGAGFGPARVADSDSDRARLVESVLRNGPGVIGWLRTTTQAVLLDGELIPAGQRCLLLVDAEEPAGAGRRTREPLRTLRWLSADAPNGAGAMFARLVGNALPALPTELARVPRLEELPIRSPRRLQLILRAAISHGTPATVRAQSRRTRRA</sequence>
<protein>
    <submittedName>
        <fullName evidence="2">Cytochrome P450</fullName>
    </submittedName>
</protein>
<proteinExistence type="predicted"/>
<feature type="region of interest" description="Disordered" evidence="1">
    <location>
        <begin position="207"/>
        <end position="294"/>
    </location>
</feature>
<feature type="compositionally biased region" description="Gly residues" evidence="1">
    <location>
        <begin position="269"/>
        <end position="280"/>
    </location>
</feature>
<dbReference type="EMBL" id="JBHMCA010000069">
    <property type="protein sequence ID" value="MFB9449725.1"/>
    <property type="molecule type" value="Genomic_DNA"/>
</dbReference>
<dbReference type="RefSeq" id="WP_223100608.1">
    <property type="nucleotide sequence ID" value="NZ_CP061913.1"/>
</dbReference>
<keyword evidence="3" id="KW-1185">Reference proteome</keyword>
<accession>A0ABV5MLH9</accession>
<organism evidence="2 3">
    <name type="scientific">Dactylosporangium vinaceum</name>
    <dbReference type="NCBI Taxonomy" id="53362"/>
    <lineage>
        <taxon>Bacteria</taxon>
        <taxon>Bacillati</taxon>
        <taxon>Actinomycetota</taxon>
        <taxon>Actinomycetes</taxon>
        <taxon>Micromonosporales</taxon>
        <taxon>Micromonosporaceae</taxon>
        <taxon>Dactylosporangium</taxon>
    </lineage>
</organism>
<name>A0ABV5MLH9_9ACTN</name>
<feature type="compositionally biased region" description="Basic and acidic residues" evidence="1">
    <location>
        <begin position="235"/>
        <end position="247"/>
    </location>
</feature>
<evidence type="ECO:0000256" key="1">
    <source>
        <dbReference type="SAM" id="MobiDB-lite"/>
    </source>
</evidence>
<gene>
    <name evidence="2" type="ORF">ACFFTR_42170</name>
</gene>
<evidence type="ECO:0000313" key="3">
    <source>
        <dbReference type="Proteomes" id="UP001589608"/>
    </source>
</evidence>
<reference evidence="2 3" key="1">
    <citation type="submission" date="2024-09" db="EMBL/GenBank/DDBJ databases">
        <authorList>
            <person name="Sun Q."/>
            <person name="Mori K."/>
        </authorList>
    </citation>
    <scope>NUCLEOTIDE SEQUENCE [LARGE SCALE GENOMIC DNA]</scope>
    <source>
        <strain evidence="2 3">JCM 3307</strain>
    </source>
</reference>
<comment type="caution">
    <text evidence="2">The sequence shown here is derived from an EMBL/GenBank/DDBJ whole genome shotgun (WGS) entry which is preliminary data.</text>
</comment>
<evidence type="ECO:0000313" key="2">
    <source>
        <dbReference type="EMBL" id="MFB9449725.1"/>
    </source>
</evidence>
<dbReference type="Proteomes" id="UP001589608">
    <property type="component" value="Unassembled WGS sequence"/>
</dbReference>